<accession>A0ACC2AFU3</accession>
<dbReference type="EMBL" id="CM055113">
    <property type="protein sequence ID" value="KAJ7515739.1"/>
    <property type="molecule type" value="Genomic_DNA"/>
</dbReference>
<proteinExistence type="predicted"/>
<reference evidence="2" key="1">
    <citation type="journal article" date="2024" name="Proc. Natl. Acad. Sci. U.S.A.">
        <title>Extraordinary preservation of gene collinearity over three hundred million years revealed in homosporous lycophytes.</title>
        <authorList>
            <person name="Li C."/>
            <person name="Wickell D."/>
            <person name="Kuo L.Y."/>
            <person name="Chen X."/>
            <person name="Nie B."/>
            <person name="Liao X."/>
            <person name="Peng D."/>
            <person name="Ji J."/>
            <person name="Jenkins J."/>
            <person name="Williams M."/>
            <person name="Shu S."/>
            <person name="Plott C."/>
            <person name="Barry K."/>
            <person name="Rajasekar S."/>
            <person name="Grimwood J."/>
            <person name="Han X."/>
            <person name="Sun S."/>
            <person name="Hou Z."/>
            <person name="He W."/>
            <person name="Dai G."/>
            <person name="Sun C."/>
            <person name="Schmutz J."/>
            <person name="Leebens-Mack J.H."/>
            <person name="Li F.W."/>
            <person name="Wang L."/>
        </authorList>
    </citation>
    <scope>NUCLEOTIDE SEQUENCE [LARGE SCALE GENOMIC DNA]</scope>
    <source>
        <strain evidence="2">cv. PW_Plant_1</strain>
    </source>
</reference>
<keyword evidence="2" id="KW-1185">Reference proteome</keyword>
<name>A0ACC2AFU3_DIPCM</name>
<sequence length="145" mass="16455">METLSKQPMSPSPQTYVSRSPFFDVKPVAERIFEAKINDVFHYGYTIETSIEGKAFRGLLFSYKPEFSHAAHLYLTRKKLAAEQTASKPQNTTNENSPFVEQADRRVCFPVSAETCYLSSAEQGHSKPSEIVPPEQYQQELTSKQ</sequence>
<dbReference type="Proteomes" id="UP001162992">
    <property type="component" value="Chromosome 22"/>
</dbReference>
<protein>
    <submittedName>
        <fullName evidence="1">Uncharacterized protein</fullName>
    </submittedName>
</protein>
<organism evidence="1 2">
    <name type="scientific">Diphasiastrum complanatum</name>
    <name type="common">Issler's clubmoss</name>
    <name type="synonym">Lycopodium complanatum</name>
    <dbReference type="NCBI Taxonomy" id="34168"/>
    <lineage>
        <taxon>Eukaryota</taxon>
        <taxon>Viridiplantae</taxon>
        <taxon>Streptophyta</taxon>
        <taxon>Embryophyta</taxon>
        <taxon>Tracheophyta</taxon>
        <taxon>Lycopodiopsida</taxon>
        <taxon>Lycopodiales</taxon>
        <taxon>Lycopodiaceae</taxon>
        <taxon>Lycopodioideae</taxon>
        <taxon>Diphasiastrum</taxon>
    </lineage>
</organism>
<gene>
    <name evidence="1" type="ORF">O6H91_22G025600</name>
</gene>
<comment type="caution">
    <text evidence="1">The sequence shown here is derived from an EMBL/GenBank/DDBJ whole genome shotgun (WGS) entry which is preliminary data.</text>
</comment>
<evidence type="ECO:0000313" key="2">
    <source>
        <dbReference type="Proteomes" id="UP001162992"/>
    </source>
</evidence>
<evidence type="ECO:0000313" key="1">
    <source>
        <dbReference type="EMBL" id="KAJ7515739.1"/>
    </source>
</evidence>